<feature type="transmembrane region" description="Helical" evidence="1">
    <location>
        <begin position="171"/>
        <end position="193"/>
    </location>
</feature>
<evidence type="ECO:0000313" key="2">
    <source>
        <dbReference type="EMBL" id="RGS68285.1"/>
    </source>
</evidence>
<evidence type="ECO:0000256" key="1">
    <source>
        <dbReference type="SAM" id="Phobius"/>
    </source>
</evidence>
<keyword evidence="1" id="KW-0472">Membrane</keyword>
<dbReference type="AlphaFoldDB" id="A0A412KIJ5"/>
<proteinExistence type="predicted"/>
<feature type="transmembrane region" description="Helical" evidence="1">
    <location>
        <begin position="200"/>
        <end position="218"/>
    </location>
</feature>
<feature type="transmembrane region" description="Helical" evidence="1">
    <location>
        <begin position="247"/>
        <end position="268"/>
    </location>
</feature>
<accession>A0A412KIJ5</accession>
<comment type="caution">
    <text evidence="2">The sequence shown here is derived from an EMBL/GenBank/DDBJ whole genome shotgun (WGS) entry which is preliminary data.</text>
</comment>
<protein>
    <recommendedName>
        <fullName evidence="4">ABC-2 family transporter protein</fullName>
    </recommendedName>
</protein>
<dbReference type="EMBL" id="QRVV01000112">
    <property type="protein sequence ID" value="RGS68285.1"/>
    <property type="molecule type" value="Genomic_DNA"/>
</dbReference>
<sequence>MINYVKFQLKILHHRMFTLKTAILLGVLWITEDMMLRQIVALGKETGEKIIPAAYVFLQSSSGFLLIFFLEIMVFYIGVPFTTNDQLYVFLRSGKSKWYLNQVVYIVVSSLMILVTAFLFCVIRLMPILKFSWSWDRILGTLALTDAGQQFGIVVQVPYKILNRYEPAEAVIYSVLIGWGVICLIGMLMFSISLVWNRRVVIIIMTVMILLFGIQRYYPAWVRYLVPLSWVQITELGVRYSEFAPTQKYVCTMLPIFLCCTLGIGFWWTRKRDFEWIEEE</sequence>
<keyword evidence="1" id="KW-0812">Transmembrane</keyword>
<gene>
    <name evidence="2" type="ORF">DWX77_16200</name>
</gene>
<feature type="transmembrane region" description="Helical" evidence="1">
    <location>
        <begin position="52"/>
        <end position="79"/>
    </location>
</feature>
<keyword evidence="1" id="KW-1133">Transmembrane helix</keyword>
<feature type="transmembrane region" description="Helical" evidence="1">
    <location>
        <begin position="99"/>
        <end position="126"/>
    </location>
</feature>
<reference evidence="2 3" key="1">
    <citation type="submission" date="2018-08" db="EMBL/GenBank/DDBJ databases">
        <title>A genome reference for cultivated species of the human gut microbiota.</title>
        <authorList>
            <person name="Zou Y."/>
            <person name="Xue W."/>
            <person name="Luo G."/>
        </authorList>
    </citation>
    <scope>NUCLEOTIDE SEQUENCE [LARGE SCALE GENOMIC DNA]</scope>
    <source>
        <strain evidence="2 3">AF21-24</strain>
    </source>
</reference>
<evidence type="ECO:0008006" key="4">
    <source>
        <dbReference type="Google" id="ProtNLM"/>
    </source>
</evidence>
<evidence type="ECO:0000313" key="3">
    <source>
        <dbReference type="Proteomes" id="UP000284242"/>
    </source>
</evidence>
<name>A0A412KIJ5_9FIRM</name>
<dbReference type="Proteomes" id="UP000284242">
    <property type="component" value="Unassembled WGS sequence"/>
</dbReference>
<organism evidence="2 3">
    <name type="scientific">Blautia obeum</name>
    <dbReference type="NCBI Taxonomy" id="40520"/>
    <lineage>
        <taxon>Bacteria</taxon>
        <taxon>Bacillati</taxon>
        <taxon>Bacillota</taxon>
        <taxon>Clostridia</taxon>
        <taxon>Lachnospirales</taxon>
        <taxon>Lachnospiraceae</taxon>
        <taxon>Blautia</taxon>
    </lineage>
</organism>
<feature type="transmembrane region" description="Helical" evidence="1">
    <location>
        <begin position="12"/>
        <end position="31"/>
    </location>
</feature>